<comment type="caution">
    <text evidence="1">The sequence shown here is derived from an EMBL/GenBank/DDBJ whole genome shotgun (WGS) entry which is preliminary data.</text>
</comment>
<sequence>MILNDVMDEVGAQLDTITGLRVWDYPPNKITPPAAIVAYPDSIGFDETYGRGSDRITLPVLVVVGKVSDRASRKDLAVYCDGAGTSSIKAVLEAGSYTAFDTIRVTSIDFDVVTISGVDYAAALFDVDIFGQGS</sequence>
<accession>A0ABW2BWZ0</accession>
<dbReference type="Proteomes" id="UP001596337">
    <property type="component" value="Unassembled WGS sequence"/>
</dbReference>
<dbReference type="RefSeq" id="WP_345400026.1">
    <property type="nucleotide sequence ID" value="NZ_BAABLA010000096.1"/>
</dbReference>
<evidence type="ECO:0000313" key="2">
    <source>
        <dbReference type="Proteomes" id="UP001596337"/>
    </source>
</evidence>
<evidence type="ECO:0000313" key="1">
    <source>
        <dbReference type="EMBL" id="MFC6867567.1"/>
    </source>
</evidence>
<reference evidence="2" key="1">
    <citation type="journal article" date="2019" name="Int. J. Syst. Evol. Microbiol.">
        <title>The Global Catalogue of Microorganisms (GCM) 10K type strain sequencing project: providing services to taxonomists for standard genome sequencing and annotation.</title>
        <authorList>
            <consortium name="The Broad Institute Genomics Platform"/>
            <consortium name="The Broad Institute Genome Sequencing Center for Infectious Disease"/>
            <person name="Wu L."/>
            <person name="Ma J."/>
        </authorList>
    </citation>
    <scope>NUCLEOTIDE SEQUENCE [LARGE SCALE GENOMIC DNA]</scope>
    <source>
        <strain evidence="2">KCTC 32255</strain>
    </source>
</reference>
<organism evidence="1 2">
    <name type="scientific">Haloechinothrix salitolerans</name>
    <dbReference type="NCBI Taxonomy" id="926830"/>
    <lineage>
        <taxon>Bacteria</taxon>
        <taxon>Bacillati</taxon>
        <taxon>Actinomycetota</taxon>
        <taxon>Actinomycetes</taxon>
        <taxon>Pseudonocardiales</taxon>
        <taxon>Pseudonocardiaceae</taxon>
        <taxon>Haloechinothrix</taxon>
    </lineage>
</organism>
<dbReference type="EMBL" id="JBHSXX010000001">
    <property type="protein sequence ID" value="MFC6867567.1"/>
    <property type="molecule type" value="Genomic_DNA"/>
</dbReference>
<keyword evidence="2" id="KW-1185">Reference proteome</keyword>
<evidence type="ECO:0008006" key="3">
    <source>
        <dbReference type="Google" id="ProtNLM"/>
    </source>
</evidence>
<protein>
    <recommendedName>
        <fullName evidence="3">Bacteriophage minor capsid protein</fullName>
    </recommendedName>
</protein>
<proteinExistence type="predicted"/>
<gene>
    <name evidence="1" type="ORF">ACFQGD_10435</name>
</gene>
<name>A0ABW2BWZ0_9PSEU</name>